<dbReference type="AlphaFoldDB" id="A0A224WZW3"/>
<evidence type="ECO:0000259" key="1">
    <source>
        <dbReference type="Pfam" id="PF09823"/>
    </source>
</evidence>
<gene>
    <name evidence="2" type="ORF">RsY01_1178</name>
</gene>
<dbReference type="Pfam" id="PF09823">
    <property type="entry name" value="DUF2357"/>
    <property type="match status" value="1"/>
</dbReference>
<sequence>MEYYKAIKFERFILFSSITSDKELDQLENSCETTISCDESNSDIRVDSSGIVHLYEWTSYNIVGLSNAPLNKDDYFYSGLIGRHNSGTILFKNFIGKAKFRDVVFVVESKKMDTHDVEKLISEIDERVQATISQFFSSRGISQGVFKKNKDKFQDFYVYQKLYHSLKQGNITRFAKFIATNPNSQFIKNVTQKHITQIKNVSPESIMDVFSGNTPLSKSNSKPSLSQKFSGNVPLVMNEHINVVTTDINENQFVKFFLKLSLKILSHFILELSERDSENTSKNALLIGELHDYRDAIQQLLKLDFYKNVSNLNLLNHSSTALTKQYGYKQLYNEFINLKQTPTSCFDTSSLIDLFENKSIDKLYEYVSLFRLVDILEKIYSSPSNSTITVASTQKIYTLSLGEDNGSVEFTFKGNDTLYSTKLLFQHSFTLKNNDSYSVEFKPDFTLQVFIGGETKYYHFDSKFRVSYDESSKNDDIVKMHAYRDGITDTVGSFVLFPGQVDNLFIVGDSYPYQGVGSFPLNPDDRFDTILEDALFKIVSRI</sequence>
<feature type="domain" description="DUF2357" evidence="1">
    <location>
        <begin position="87"/>
        <end position="333"/>
    </location>
</feature>
<proteinExistence type="predicted"/>
<keyword evidence="3" id="KW-1185">Reference proteome</keyword>
<dbReference type="InterPro" id="IPR018633">
    <property type="entry name" value="DUF2357"/>
</dbReference>
<dbReference type="Pfam" id="PF04411">
    <property type="entry name" value="PDDEXK_7"/>
    <property type="match status" value="1"/>
</dbReference>
<name>A0A224WZW3_9LACT</name>
<organism evidence="2 3">
    <name type="scientific">Pseudolactococcus reticulitermitis</name>
    <dbReference type="NCBI Taxonomy" id="2025039"/>
    <lineage>
        <taxon>Bacteria</taxon>
        <taxon>Bacillati</taxon>
        <taxon>Bacillota</taxon>
        <taxon>Bacilli</taxon>
        <taxon>Lactobacillales</taxon>
        <taxon>Streptococcaceae</taxon>
        <taxon>Pseudolactococcus</taxon>
    </lineage>
</organism>
<dbReference type="RefSeq" id="WP_094784615.1">
    <property type="nucleotide sequence ID" value="NZ_BEDT01000002.1"/>
</dbReference>
<reference evidence="3" key="1">
    <citation type="submission" date="2017-08" db="EMBL/GenBank/DDBJ databases">
        <title>Draft genome sequence of Lactococcus sp. strain Rs-Y01, isolated from the gut of the lower termite Reticulitermes speratus.</title>
        <authorList>
            <person name="Ohkuma M."/>
            <person name="Yuki M."/>
        </authorList>
    </citation>
    <scope>NUCLEOTIDE SEQUENCE [LARGE SCALE GENOMIC DNA]</scope>
    <source>
        <strain evidence="3">Rs-Y01</strain>
    </source>
</reference>
<dbReference type="EMBL" id="BEDT01000002">
    <property type="protein sequence ID" value="GAX47578.1"/>
    <property type="molecule type" value="Genomic_DNA"/>
</dbReference>
<accession>A0A224WZW3</accession>
<comment type="caution">
    <text evidence="2">The sequence shown here is derived from an EMBL/GenBank/DDBJ whole genome shotgun (WGS) entry which is preliminary data.</text>
</comment>
<evidence type="ECO:0000313" key="2">
    <source>
        <dbReference type="EMBL" id="GAX47578.1"/>
    </source>
</evidence>
<evidence type="ECO:0000313" key="3">
    <source>
        <dbReference type="Proteomes" id="UP000218689"/>
    </source>
</evidence>
<dbReference type="OrthoDB" id="11970at2"/>
<dbReference type="InterPro" id="IPR007505">
    <property type="entry name" value="PDDEXK_7"/>
</dbReference>
<protein>
    <recommendedName>
        <fullName evidence="1">DUF2357 domain-containing protein</fullName>
    </recommendedName>
</protein>
<dbReference type="Proteomes" id="UP000218689">
    <property type="component" value="Unassembled WGS sequence"/>
</dbReference>